<protein>
    <submittedName>
        <fullName evidence="1">Uncharacterized protein</fullName>
    </submittedName>
</protein>
<dbReference type="AlphaFoldDB" id="A0AAN7YLP4"/>
<reference evidence="1" key="1">
    <citation type="submission" date="2023-08" db="EMBL/GenBank/DDBJ databases">
        <title>Black Yeasts Isolated from many extreme environments.</title>
        <authorList>
            <person name="Coleine C."/>
            <person name="Stajich J.E."/>
            <person name="Selbmann L."/>
        </authorList>
    </citation>
    <scope>NUCLEOTIDE SEQUENCE</scope>
    <source>
        <strain evidence="1">CCFEE 5401</strain>
    </source>
</reference>
<comment type="caution">
    <text evidence="1">The sequence shown here is derived from an EMBL/GenBank/DDBJ whole genome shotgun (WGS) entry which is preliminary data.</text>
</comment>
<sequence>MAQQPITIRPPTFSTAPAPTNWASPTVTWLTEIWHVTHSSLPLWKDKHNVTINYTPLPPSTSSIPKENSDRIDDLVSYQKQGAEKVHTIHGIDTLAPSSTANGARDAWDWRGKGWLKIASSHWEVLGYGEETGTGKKWVVTCFAATMFTPAGIDIYSQDAGGLGEKTLEEVKGALGRVEDEGIKKMVGDLFQIGREE</sequence>
<evidence type="ECO:0000313" key="1">
    <source>
        <dbReference type="EMBL" id="KAK5108112.1"/>
    </source>
</evidence>
<dbReference type="EMBL" id="JAVRRL010000095">
    <property type="protein sequence ID" value="KAK5108112.1"/>
    <property type="molecule type" value="Genomic_DNA"/>
</dbReference>
<gene>
    <name evidence="1" type="ORF">LTR62_008766</name>
</gene>
<dbReference type="Proteomes" id="UP001310890">
    <property type="component" value="Unassembled WGS sequence"/>
</dbReference>
<name>A0AAN7YLP4_9PEZI</name>
<proteinExistence type="predicted"/>
<evidence type="ECO:0000313" key="2">
    <source>
        <dbReference type="Proteomes" id="UP001310890"/>
    </source>
</evidence>
<organism evidence="1 2">
    <name type="scientific">Meristemomyces frigidus</name>
    <dbReference type="NCBI Taxonomy" id="1508187"/>
    <lineage>
        <taxon>Eukaryota</taxon>
        <taxon>Fungi</taxon>
        <taxon>Dikarya</taxon>
        <taxon>Ascomycota</taxon>
        <taxon>Pezizomycotina</taxon>
        <taxon>Dothideomycetes</taxon>
        <taxon>Dothideomycetidae</taxon>
        <taxon>Mycosphaerellales</taxon>
        <taxon>Teratosphaeriaceae</taxon>
        <taxon>Meristemomyces</taxon>
    </lineage>
</organism>
<accession>A0AAN7YLP4</accession>